<evidence type="ECO:0000313" key="2">
    <source>
        <dbReference type="Proteomes" id="UP001527392"/>
    </source>
</evidence>
<organism evidence="1 2">
    <name type="scientific">Limosilactobacillus vaginalis</name>
    <dbReference type="NCBI Taxonomy" id="1633"/>
    <lineage>
        <taxon>Bacteria</taxon>
        <taxon>Bacillati</taxon>
        <taxon>Bacillota</taxon>
        <taxon>Bacilli</taxon>
        <taxon>Lactobacillales</taxon>
        <taxon>Lactobacillaceae</taxon>
        <taxon>Limosilactobacillus</taxon>
    </lineage>
</organism>
<evidence type="ECO:0000313" key="1">
    <source>
        <dbReference type="EMBL" id="MCZ3781320.1"/>
    </source>
</evidence>
<sequence>MNNENIENYKRLREDFDFQKSMAILILTAQDTKNNQVTSIIQNAVYEIRKNYEKDWVRRVRQMIKLICIDPELKIMF</sequence>
<dbReference type="RefSeq" id="WP_142783150.1">
    <property type="nucleotide sequence ID" value="NZ_JAKHMS010000006.1"/>
</dbReference>
<accession>A0ABT4K6T5</accession>
<name>A0ABT4K6T5_9LACO</name>
<dbReference type="EMBL" id="JAKHMS010000006">
    <property type="protein sequence ID" value="MCZ3781320.1"/>
    <property type="molecule type" value="Genomic_DNA"/>
</dbReference>
<comment type="caution">
    <text evidence="1">The sequence shown here is derived from an EMBL/GenBank/DDBJ whole genome shotgun (WGS) entry which is preliminary data.</text>
</comment>
<proteinExistence type="predicted"/>
<protein>
    <submittedName>
        <fullName evidence="1">Uncharacterized protein</fullName>
    </submittedName>
</protein>
<dbReference type="Proteomes" id="UP001527392">
    <property type="component" value="Unassembled WGS sequence"/>
</dbReference>
<keyword evidence="2" id="KW-1185">Reference proteome</keyword>
<gene>
    <name evidence="1" type="ORF">L2504_04075</name>
</gene>
<reference evidence="1 2" key="1">
    <citation type="submission" date="2022-01" db="EMBL/GenBank/DDBJ databases">
        <title>VMRC isolate genome collection.</title>
        <authorList>
            <person name="France M."/>
            <person name="Rutt L."/>
            <person name="Humphrys M."/>
            <person name="Ravel J."/>
        </authorList>
    </citation>
    <scope>NUCLEOTIDE SEQUENCE [LARGE SCALE GENOMIC DNA]</scope>
    <source>
        <strain evidence="1 2">C0030B4</strain>
    </source>
</reference>